<dbReference type="GO" id="GO:0030686">
    <property type="term" value="C:90S preribosome"/>
    <property type="evidence" value="ECO:0000318"/>
    <property type="project" value="GO_Central"/>
</dbReference>
<reference evidence="6 7" key="4">
    <citation type="journal article" date="2011" name="BMC Genomics">
        <title>RNA-Seq improves annotation of protein-coding genes in the cucumber genome.</title>
        <authorList>
            <person name="Li Z."/>
            <person name="Zhang Z."/>
            <person name="Yan P."/>
            <person name="Huang S."/>
            <person name="Fei Z."/>
            <person name="Lin K."/>
        </authorList>
    </citation>
    <scope>NUCLEOTIDE SEQUENCE [LARGE SCALE GENOMIC DNA]</scope>
    <source>
        <strain evidence="7">cv. 9930</strain>
    </source>
</reference>
<sequence length="756" mass="84760">MVSVGSRALTSKRHKTCIVSEDHLMGEDKLAHKSGRKKNAMNRKAERGGHGFDENKTHRNASGTDSGMRSNKKFTDSKSTSAPQSSFIRKQVDPETTKYFMEISNLFGSDNVDFEERSVICGNALEEAVGKEFELATDYIISHTMQSLLEGCNVEDLCNFLHSCANQFPFIAMDRSGSHVAETAIKSLAMHLQDEDVYSLVEDTLTAICKEIVANSLDVMCNCHGSHVLRSLLHLCKGVPPDSSEFHNRKSSTTLAERLNVKAPRFNGDHGFHIQRGFPELLKLLISGMLKGARKDVRILQVDQYGSLVIQTILKLMVGQDDELTHIIPTLLGCSEKDVMEGNYVQISVVPDVVDLMKETAFSHLMEVILEVAPENLFNELITKVFQNSLFELSSHPCGNFAVQALISHLKYEDQMELVWSEIGTKIRDLLEMGRSGVVASLIATSQRLQTHEQKCCEALVRAVCSANDSPKCIVPRILFIDRYFFCEDKAKWDFPSGAKVHVMGSLILQAVFRYRTDLIQPYITSITSMEDSHVLEVAKDSSGSRVVEAFLNSDAPAKLKRRLIMKLRGHFGELSMQSSSSFTVEKCYNFSNMSLREAIVSELVALRSDLSKTKQGPHLLRKLDVEGFASRPDQWRSKQASRESAYKEFHDTFGSGKSKSSKTDGFLADNSKYKSHPKDVKTMRQEIEHHTTSGTPFLKMSGFKNKSEKDRHGGKQYSRASMDIDTSEGKTKSSKRKRNKDQSEKTASGKRKRKM</sequence>
<dbReference type="GO" id="GO:0000447">
    <property type="term" value="P:endonucleolytic cleavage in ITS1 to separate SSU-rRNA from 5.8S rRNA and LSU-rRNA from tricistronic rRNA transcript (SSU-rRNA, 5.8S rRNA, LSU-rRNA)"/>
    <property type="evidence" value="ECO:0000318"/>
    <property type="project" value="GO_Central"/>
</dbReference>
<reference evidence="6 7" key="2">
    <citation type="journal article" date="2009" name="PLoS ONE">
        <title>An integrated genetic and cytogenetic map of the cucumber genome.</title>
        <authorList>
            <person name="Ren Y."/>
            <person name="Zhang Z."/>
            <person name="Liu J."/>
            <person name="Staub J.E."/>
            <person name="Han Y."/>
            <person name="Cheng Z."/>
            <person name="Li X."/>
            <person name="Lu J."/>
            <person name="Miao H."/>
            <person name="Kang H."/>
            <person name="Xie B."/>
            <person name="Gu X."/>
            <person name="Wang X."/>
            <person name="Du Y."/>
            <person name="Jin W."/>
            <person name="Huang S."/>
        </authorList>
    </citation>
    <scope>NUCLEOTIDE SEQUENCE [LARGE SCALE GENOMIC DNA]</scope>
    <source>
        <strain evidence="7">cv. 9930</strain>
    </source>
</reference>
<dbReference type="AlphaFoldDB" id="A0A0A0KCB6"/>
<name>A0A0A0KCB6_CUCSA</name>
<feature type="compositionally biased region" description="Polar residues" evidence="5">
    <location>
        <begin position="77"/>
        <end position="88"/>
    </location>
</feature>
<dbReference type="GO" id="GO:0030688">
    <property type="term" value="C:preribosome, small subunit precursor"/>
    <property type="evidence" value="ECO:0000318"/>
    <property type="project" value="GO_Central"/>
</dbReference>
<feature type="compositionally biased region" description="Polar residues" evidence="5">
    <location>
        <begin position="60"/>
        <end position="69"/>
    </location>
</feature>
<dbReference type="Pfam" id="PF22493">
    <property type="entry name" value="PUF_NOP9"/>
    <property type="match status" value="1"/>
</dbReference>
<dbReference type="InterPro" id="IPR011989">
    <property type="entry name" value="ARM-like"/>
</dbReference>
<accession>A0A0A0KCB6</accession>
<dbReference type="KEGG" id="csv:101212635"/>
<dbReference type="Proteomes" id="UP000029981">
    <property type="component" value="Chromosome 7"/>
</dbReference>
<dbReference type="InterPro" id="IPR001313">
    <property type="entry name" value="Pumilio_RNA-bd_rpt"/>
</dbReference>
<dbReference type="SMART" id="SM00025">
    <property type="entry name" value="Pumilio"/>
    <property type="match status" value="7"/>
</dbReference>
<dbReference type="STRING" id="3659.A0A0A0KCB6"/>
<feature type="compositionally biased region" description="Basic and acidic residues" evidence="5">
    <location>
        <begin position="43"/>
        <end position="57"/>
    </location>
</feature>
<gene>
    <name evidence="6" type="ORF">Csa_7G447980</name>
</gene>
<dbReference type="PANTHER" id="PTHR13102">
    <property type="entry name" value="NUCLEOLAR PROTEIN 9"/>
    <property type="match status" value="1"/>
</dbReference>
<evidence type="ECO:0000256" key="2">
    <source>
        <dbReference type="ARBA" id="ARBA00022845"/>
    </source>
</evidence>
<evidence type="ECO:0000313" key="6">
    <source>
        <dbReference type="EMBL" id="KGN45436.1"/>
    </source>
</evidence>
<feature type="compositionally biased region" description="Basic and acidic residues" evidence="5">
    <location>
        <begin position="677"/>
        <end position="692"/>
    </location>
</feature>
<dbReference type="InterPro" id="IPR016024">
    <property type="entry name" value="ARM-type_fold"/>
</dbReference>
<feature type="repeat" description="Pumilio" evidence="4">
    <location>
        <begin position="529"/>
        <end position="566"/>
    </location>
</feature>
<keyword evidence="3" id="KW-0694">RNA-binding</keyword>
<dbReference type="GO" id="GO:0005730">
    <property type="term" value="C:nucleolus"/>
    <property type="evidence" value="ECO:0000318"/>
    <property type="project" value="GO_Central"/>
</dbReference>
<keyword evidence="7" id="KW-1185">Reference proteome</keyword>
<keyword evidence="1" id="KW-0677">Repeat</keyword>
<evidence type="ECO:0000256" key="4">
    <source>
        <dbReference type="PROSITE-ProRule" id="PRU00317"/>
    </source>
</evidence>
<evidence type="ECO:0000256" key="5">
    <source>
        <dbReference type="SAM" id="MobiDB-lite"/>
    </source>
</evidence>
<dbReference type="SUPFAM" id="SSF48371">
    <property type="entry name" value="ARM repeat"/>
    <property type="match status" value="1"/>
</dbReference>
<dbReference type="InterPro" id="IPR040000">
    <property type="entry name" value="NOP9"/>
</dbReference>
<feature type="region of interest" description="Disordered" evidence="5">
    <location>
        <begin position="652"/>
        <end position="756"/>
    </location>
</feature>
<evidence type="ECO:0000313" key="7">
    <source>
        <dbReference type="Proteomes" id="UP000029981"/>
    </source>
</evidence>
<dbReference type="OrthoDB" id="392571at2759"/>
<feature type="region of interest" description="Disordered" evidence="5">
    <location>
        <begin position="28"/>
        <end position="88"/>
    </location>
</feature>
<feature type="compositionally biased region" description="Basic residues" evidence="5">
    <location>
        <begin position="32"/>
        <end position="41"/>
    </location>
</feature>
<evidence type="ECO:0000256" key="3">
    <source>
        <dbReference type="ARBA" id="ARBA00022884"/>
    </source>
</evidence>
<dbReference type="Gramene" id="KGN45436">
    <property type="protein sequence ID" value="KGN45436"/>
    <property type="gene ID" value="Csa_7G447980"/>
</dbReference>
<protein>
    <recommendedName>
        <fullName evidence="8">PUM-HD domain-containing protein</fullName>
    </recommendedName>
</protein>
<dbReference type="GO" id="GO:0000472">
    <property type="term" value="P:endonucleolytic cleavage to generate mature 5'-end of SSU-rRNA from (SSU-rRNA, 5.8S rRNA, LSU-rRNA)"/>
    <property type="evidence" value="ECO:0000318"/>
    <property type="project" value="GO_Central"/>
</dbReference>
<evidence type="ECO:0008006" key="8">
    <source>
        <dbReference type="Google" id="ProtNLM"/>
    </source>
</evidence>
<dbReference type="GO" id="GO:0006417">
    <property type="term" value="P:regulation of translation"/>
    <property type="evidence" value="ECO:0007669"/>
    <property type="project" value="UniProtKB-KW"/>
</dbReference>
<reference evidence="6 7" key="3">
    <citation type="journal article" date="2010" name="BMC Genomics">
        <title>Transcriptome sequencing and comparative analysis of cucumber flowers with different sex types.</title>
        <authorList>
            <person name="Guo S."/>
            <person name="Zheng Y."/>
            <person name="Joung J.G."/>
            <person name="Liu S."/>
            <person name="Zhang Z."/>
            <person name="Crasta O.R."/>
            <person name="Sobral B.W."/>
            <person name="Xu Y."/>
            <person name="Huang S."/>
            <person name="Fei Z."/>
        </authorList>
    </citation>
    <scope>NUCLEOTIDE SEQUENCE [LARGE SCALE GENOMIC DNA]</scope>
    <source>
        <strain evidence="7">cv. 9930</strain>
    </source>
</reference>
<dbReference type="eggNOG" id="KOG2188">
    <property type="taxonomic scope" value="Eukaryota"/>
</dbReference>
<dbReference type="GO" id="GO:0000056">
    <property type="term" value="P:ribosomal small subunit export from nucleus"/>
    <property type="evidence" value="ECO:0000318"/>
    <property type="project" value="GO_Central"/>
</dbReference>
<dbReference type="PANTHER" id="PTHR13102:SF0">
    <property type="entry name" value="NUCLEOLAR PROTEIN 9"/>
    <property type="match status" value="1"/>
</dbReference>
<dbReference type="Gene3D" id="1.25.10.10">
    <property type="entry name" value="Leucine-rich Repeat Variant"/>
    <property type="match status" value="2"/>
</dbReference>
<dbReference type="OMA" id="CNSYGSH"/>
<organism evidence="6 7">
    <name type="scientific">Cucumis sativus</name>
    <name type="common">Cucumber</name>
    <dbReference type="NCBI Taxonomy" id="3659"/>
    <lineage>
        <taxon>Eukaryota</taxon>
        <taxon>Viridiplantae</taxon>
        <taxon>Streptophyta</taxon>
        <taxon>Embryophyta</taxon>
        <taxon>Tracheophyta</taxon>
        <taxon>Spermatophyta</taxon>
        <taxon>Magnoliopsida</taxon>
        <taxon>eudicotyledons</taxon>
        <taxon>Gunneridae</taxon>
        <taxon>Pentapetalae</taxon>
        <taxon>rosids</taxon>
        <taxon>fabids</taxon>
        <taxon>Cucurbitales</taxon>
        <taxon>Cucurbitaceae</taxon>
        <taxon>Benincaseae</taxon>
        <taxon>Cucumis</taxon>
    </lineage>
</organism>
<dbReference type="EMBL" id="CM002928">
    <property type="protein sequence ID" value="KGN45436.1"/>
    <property type="molecule type" value="Genomic_DNA"/>
</dbReference>
<evidence type="ECO:0000256" key="1">
    <source>
        <dbReference type="ARBA" id="ARBA00022737"/>
    </source>
</evidence>
<keyword evidence="2" id="KW-0810">Translation regulation</keyword>
<proteinExistence type="predicted"/>
<feature type="compositionally biased region" description="Low complexity" evidence="5">
    <location>
        <begin position="653"/>
        <end position="667"/>
    </location>
</feature>
<dbReference type="PROSITE" id="PS50302">
    <property type="entry name" value="PUM"/>
    <property type="match status" value="1"/>
</dbReference>
<dbReference type="GO" id="GO:0000480">
    <property type="term" value="P:endonucleolytic cleavage in 5'-ETS of tricistronic rRNA transcript (SSU-rRNA, 5.8S rRNA, LSU-rRNA)"/>
    <property type="evidence" value="ECO:0000318"/>
    <property type="project" value="GO_Central"/>
</dbReference>
<dbReference type="GO" id="GO:0003723">
    <property type="term" value="F:RNA binding"/>
    <property type="evidence" value="ECO:0000318"/>
    <property type="project" value="GO_Central"/>
</dbReference>
<reference evidence="6 7" key="1">
    <citation type="journal article" date="2009" name="Nat. Genet.">
        <title>The genome of the cucumber, Cucumis sativus L.</title>
        <authorList>
            <person name="Huang S."/>
            <person name="Li R."/>
            <person name="Zhang Z."/>
            <person name="Li L."/>
            <person name="Gu X."/>
            <person name="Fan W."/>
            <person name="Lucas W.J."/>
            <person name="Wang X."/>
            <person name="Xie B."/>
            <person name="Ni P."/>
            <person name="Ren Y."/>
            <person name="Zhu H."/>
            <person name="Li J."/>
            <person name="Lin K."/>
            <person name="Jin W."/>
            <person name="Fei Z."/>
            <person name="Li G."/>
            <person name="Staub J."/>
            <person name="Kilian A."/>
            <person name="van der Vossen E.A."/>
            <person name="Wu Y."/>
            <person name="Guo J."/>
            <person name="He J."/>
            <person name="Jia Z."/>
            <person name="Ren Y."/>
            <person name="Tian G."/>
            <person name="Lu Y."/>
            <person name="Ruan J."/>
            <person name="Qian W."/>
            <person name="Wang M."/>
            <person name="Huang Q."/>
            <person name="Li B."/>
            <person name="Xuan Z."/>
            <person name="Cao J."/>
            <person name="Asan"/>
            <person name="Wu Z."/>
            <person name="Zhang J."/>
            <person name="Cai Q."/>
            <person name="Bai Y."/>
            <person name="Zhao B."/>
            <person name="Han Y."/>
            <person name="Li Y."/>
            <person name="Li X."/>
            <person name="Wang S."/>
            <person name="Shi Q."/>
            <person name="Liu S."/>
            <person name="Cho W.K."/>
            <person name="Kim J.Y."/>
            <person name="Xu Y."/>
            <person name="Heller-Uszynska K."/>
            <person name="Miao H."/>
            <person name="Cheng Z."/>
            <person name="Zhang S."/>
            <person name="Wu J."/>
            <person name="Yang Y."/>
            <person name="Kang H."/>
            <person name="Li M."/>
            <person name="Liang H."/>
            <person name="Ren X."/>
            <person name="Shi Z."/>
            <person name="Wen M."/>
            <person name="Jian M."/>
            <person name="Yang H."/>
            <person name="Zhang G."/>
            <person name="Yang Z."/>
            <person name="Chen R."/>
            <person name="Liu S."/>
            <person name="Li J."/>
            <person name="Ma L."/>
            <person name="Liu H."/>
            <person name="Zhou Y."/>
            <person name="Zhao J."/>
            <person name="Fang X."/>
            <person name="Li G."/>
            <person name="Fang L."/>
            <person name="Li Y."/>
            <person name="Liu D."/>
            <person name="Zheng H."/>
            <person name="Zhang Y."/>
            <person name="Qin N."/>
            <person name="Li Z."/>
            <person name="Yang G."/>
            <person name="Yang S."/>
            <person name="Bolund L."/>
            <person name="Kristiansen K."/>
            <person name="Zheng H."/>
            <person name="Li S."/>
            <person name="Zhang X."/>
            <person name="Yang H."/>
            <person name="Wang J."/>
            <person name="Sun R."/>
            <person name="Zhang B."/>
            <person name="Jiang S."/>
            <person name="Wang J."/>
            <person name="Du Y."/>
            <person name="Li S."/>
        </authorList>
    </citation>
    <scope>NUCLEOTIDE SEQUENCE [LARGE SCALE GENOMIC DNA]</scope>
    <source>
        <strain evidence="7">cv. 9930</strain>
    </source>
</reference>